<dbReference type="Gene3D" id="1.10.10.10">
    <property type="entry name" value="Winged helix-like DNA-binding domain superfamily/Winged helix DNA-binding domain"/>
    <property type="match status" value="1"/>
</dbReference>
<proteinExistence type="predicted"/>
<dbReference type="InterPro" id="IPR039420">
    <property type="entry name" value="WalR-like"/>
</dbReference>
<dbReference type="SUPFAM" id="SSF48452">
    <property type="entry name" value="TPR-like"/>
    <property type="match status" value="2"/>
</dbReference>
<dbReference type="SMART" id="SM00421">
    <property type="entry name" value="HTH_LUXR"/>
    <property type="match status" value="1"/>
</dbReference>
<organism evidence="3 4">
    <name type="scientific">Actinocorallia longicatena</name>
    <dbReference type="NCBI Taxonomy" id="111803"/>
    <lineage>
        <taxon>Bacteria</taxon>
        <taxon>Bacillati</taxon>
        <taxon>Actinomycetota</taxon>
        <taxon>Actinomycetes</taxon>
        <taxon>Streptosporangiales</taxon>
        <taxon>Thermomonosporaceae</taxon>
        <taxon>Actinocorallia</taxon>
    </lineage>
</organism>
<gene>
    <name evidence="3" type="ORF">GCM10010468_14390</name>
</gene>
<name>A0ABP6Q333_9ACTN</name>
<dbReference type="InterPro" id="IPR000792">
    <property type="entry name" value="Tscrpt_reg_LuxR_C"/>
</dbReference>
<dbReference type="Gene3D" id="1.25.40.10">
    <property type="entry name" value="Tetratricopeptide repeat domain"/>
    <property type="match status" value="1"/>
</dbReference>
<accession>A0ABP6Q333</accession>
<evidence type="ECO:0000259" key="2">
    <source>
        <dbReference type="PROSITE" id="PS50043"/>
    </source>
</evidence>
<evidence type="ECO:0000256" key="1">
    <source>
        <dbReference type="ARBA" id="ARBA00023125"/>
    </source>
</evidence>
<sequence>MIVLDDVQWVDTASLLALTFMLRRLRADRVLTIITARDLGALSIPTGLRRLLEDDRTVRLRLAGLPAGELRRFGRSIGGLVLSGAAAVRLRAFTEGNPLHARELMERFPAEVLNDLARPLPAPPGHASLVLTRFADCGPAARAFISAASVLPTPAAVDRIAELTGDDPLAALDEATRSGLMEERPDKGGLSAAFPHPLVQAAIYNGIGPASRHRLHSRAAGFATSEPQRLHHRVRATTGQSSALADELVTLAHDEQRTGHWSSAGTHLIHAARLEREEERKGRFIGEAIYTLVHSGRVEEACELERTLPSGSPPEIWAFAHGLLAQVSGRSGEATRLLTEAWNRTDLRVHPRLACRTAEHLAMLTMMTGDSALAAVWAERALAGPATGFDSGIVRGIRLLSLAATGSPAEALHSSAGLPPAAAGTREDRDLLVGRGTVRLWTGDLDGAVDDLRGLLRCADHLSAYQRVVVHAHMSHALHLAGDWDDALVHSEIATTLAVEGDQLWMIGGAFGLAALVPAKRGDWETAEHQIAQGRRVTRELVASRFYVAVAEAWLETSRGNPERLIEVLTPFLELDQGDGLEEPGLLDWRDLLSDALTVVGELDRALAVLAPFERAALARTHHMALARVYRAKGILLAASGDDAEALRAFELGLHHCERNGSPFDRARLQLACGGFLRRKGSRNAAAERFEAAHRTFAALRAAPYQEQCERELIACGRAVDPAQLRWNLTAQELAVARLVATGRGNQQVGRELMLSVKTVEYHLGHVYTKLGLANRAELAARFATAGQ</sequence>
<evidence type="ECO:0000313" key="4">
    <source>
        <dbReference type="Proteomes" id="UP001501237"/>
    </source>
</evidence>
<dbReference type="RefSeq" id="WP_344823588.1">
    <property type="nucleotide sequence ID" value="NZ_BAAAUV010000003.1"/>
</dbReference>
<dbReference type="EMBL" id="BAAAUV010000003">
    <property type="protein sequence ID" value="GAA3201291.1"/>
    <property type="molecule type" value="Genomic_DNA"/>
</dbReference>
<dbReference type="InterPro" id="IPR011990">
    <property type="entry name" value="TPR-like_helical_dom_sf"/>
</dbReference>
<protein>
    <submittedName>
        <fullName evidence="3">LuxR family transcriptional regulator</fullName>
    </submittedName>
</protein>
<dbReference type="Proteomes" id="UP001501237">
    <property type="component" value="Unassembled WGS sequence"/>
</dbReference>
<reference evidence="4" key="1">
    <citation type="journal article" date="2019" name="Int. J. Syst. Evol. Microbiol.">
        <title>The Global Catalogue of Microorganisms (GCM) 10K type strain sequencing project: providing services to taxonomists for standard genome sequencing and annotation.</title>
        <authorList>
            <consortium name="The Broad Institute Genomics Platform"/>
            <consortium name="The Broad Institute Genome Sequencing Center for Infectious Disease"/>
            <person name="Wu L."/>
            <person name="Ma J."/>
        </authorList>
    </citation>
    <scope>NUCLEOTIDE SEQUENCE [LARGE SCALE GENOMIC DNA]</scope>
    <source>
        <strain evidence="4">JCM 9377</strain>
    </source>
</reference>
<dbReference type="PROSITE" id="PS50043">
    <property type="entry name" value="HTH_LUXR_2"/>
    <property type="match status" value="1"/>
</dbReference>
<dbReference type="PRINTS" id="PR00038">
    <property type="entry name" value="HTHLUXR"/>
</dbReference>
<keyword evidence="4" id="KW-1185">Reference proteome</keyword>
<dbReference type="PANTHER" id="PTHR43214:SF42">
    <property type="entry name" value="TRANSCRIPTIONAL REGULATORY PROTEIN DESR"/>
    <property type="match status" value="1"/>
</dbReference>
<evidence type="ECO:0000313" key="3">
    <source>
        <dbReference type="EMBL" id="GAA3201291.1"/>
    </source>
</evidence>
<dbReference type="Pfam" id="PF00196">
    <property type="entry name" value="GerE"/>
    <property type="match status" value="1"/>
</dbReference>
<comment type="caution">
    <text evidence="3">The sequence shown here is derived from an EMBL/GenBank/DDBJ whole genome shotgun (WGS) entry which is preliminary data.</text>
</comment>
<dbReference type="SUPFAM" id="SSF46894">
    <property type="entry name" value="C-terminal effector domain of the bipartite response regulators"/>
    <property type="match status" value="1"/>
</dbReference>
<dbReference type="CDD" id="cd06170">
    <property type="entry name" value="LuxR_C_like"/>
    <property type="match status" value="1"/>
</dbReference>
<dbReference type="InterPro" id="IPR016032">
    <property type="entry name" value="Sig_transdc_resp-reg_C-effctor"/>
</dbReference>
<feature type="domain" description="HTH luxR-type" evidence="2">
    <location>
        <begin position="721"/>
        <end position="787"/>
    </location>
</feature>
<dbReference type="InterPro" id="IPR036388">
    <property type="entry name" value="WH-like_DNA-bd_sf"/>
</dbReference>
<keyword evidence="1" id="KW-0238">DNA-binding</keyword>
<dbReference type="PANTHER" id="PTHR43214">
    <property type="entry name" value="TWO-COMPONENT RESPONSE REGULATOR"/>
    <property type="match status" value="1"/>
</dbReference>
<dbReference type="PROSITE" id="PS00622">
    <property type="entry name" value="HTH_LUXR_1"/>
    <property type="match status" value="1"/>
</dbReference>